<organism evidence="1">
    <name type="scientific">marine sediment metagenome</name>
    <dbReference type="NCBI Taxonomy" id="412755"/>
    <lineage>
        <taxon>unclassified sequences</taxon>
        <taxon>metagenomes</taxon>
        <taxon>ecological metagenomes</taxon>
    </lineage>
</organism>
<name>X1P7R5_9ZZZZ</name>
<proteinExistence type="predicted"/>
<protein>
    <submittedName>
        <fullName evidence="1">Uncharacterized protein</fullName>
    </submittedName>
</protein>
<comment type="caution">
    <text evidence="1">The sequence shown here is derived from an EMBL/GenBank/DDBJ whole genome shotgun (WGS) entry which is preliminary data.</text>
</comment>
<sequence>GGGSNLKGQEYVWMMSIPVPNGTRELTFRIIEFGGQEGPWEFKIPLE</sequence>
<dbReference type="AlphaFoldDB" id="X1P7R5"/>
<accession>X1P7R5</accession>
<dbReference type="EMBL" id="BARV01036242">
    <property type="protein sequence ID" value="GAI51908.1"/>
    <property type="molecule type" value="Genomic_DNA"/>
</dbReference>
<feature type="non-terminal residue" evidence="1">
    <location>
        <position position="1"/>
    </location>
</feature>
<gene>
    <name evidence="1" type="ORF">S06H3_56352</name>
</gene>
<evidence type="ECO:0000313" key="1">
    <source>
        <dbReference type="EMBL" id="GAI51908.1"/>
    </source>
</evidence>
<reference evidence="1" key="1">
    <citation type="journal article" date="2014" name="Front. Microbiol.">
        <title>High frequency of phylogenetically diverse reductive dehalogenase-homologous genes in deep subseafloor sedimentary metagenomes.</title>
        <authorList>
            <person name="Kawai M."/>
            <person name="Futagami T."/>
            <person name="Toyoda A."/>
            <person name="Takaki Y."/>
            <person name="Nishi S."/>
            <person name="Hori S."/>
            <person name="Arai W."/>
            <person name="Tsubouchi T."/>
            <person name="Morono Y."/>
            <person name="Uchiyama I."/>
            <person name="Ito T."/>
            <person name="Fujiyama A."/>
            <person name="Inagaki F."/>
            <person name="Takami H."/>
        </authorList>
    </citation>
    <scope>NUCLEOTIDE SEQUENCE</scope>
    <source>
        <strain evidence="1">Expedition CK06-06</strain>
    </source>
</reference>